<dbReference type="OrthoDB" id="2772415at2759"/>
<name>A0A0U1LTM4_TALIS</name>
<dbReference type="OMA" id="QIHQIAR"/>
<dbReference type="Proteomes" id="UP000054383">
    <property type="component" value="Unassembled WGS sequence"/>
</dbReference>
<evidence type="ECO:0000313" key="1">
    <source>
        <dbReference type="EMBL" id="CRG86744.1"/>
    </source>
</evidence>
<keyword evidence="2" id="KW-1185">Reference proteome</keyword>
<dbReference type="AlphaFoldDB" id="A0A0U1LTM4"/>
<evidence type="ECO:0000313" key="2">
    <source>
        <dbReference type="Proteomes" id="UP000054383"/>
    </source>
</evidence>
<gene>
    <name evidence="1" type="ORF">PISL3812_03755</name>
</gene>
<accession>A0A0U1LTM4</accession>
<sequence length="124" mass="14037">MAESHPKGPFRLVTVNTAPERAKRLIGRLVDALKDRYTIIHVDNCEKIEEVEPKVKEHQPEVLFCASMWTAEQAEEIIATAKRLRPGIKTHAIPHGLQVERGPDAIVEYLVENVPKLLDEPVEQ</sequence>
<reference evidence="1 2" key="1">
    <citation type="submission" date="2015-04" db="EMBL/GenBank/DDBJ databases">
        <authorList>
            <person name="Syromyatnikov M.Y."/>
            <person name="Popov V.N."/>
        </authorList>
    </citation>
    <scope>NUCLEOTIDE SEQUENCE [LARGE SCALE GENOMIC DNA]</scope>
    <source>
        <strain evidence="1">WF-38-12</strain>
    </source>
</reference>
<proteinExistence type="predicted"/>
<organism evidence="1 2">
    <name type="scientific">Talaromyces islandicus</name>
    <name type="common">Penicillium islandicum</name>
    <dbReference type="NCBI Taxonomy" id="28573"/>
    <lineage>
        <taxon>Eukaryota</taxon>
        <taxon>Fungi</taxon>
        <taxon>Dikarya</taxon>
        <taxon>Ascomycota</taxon>
        <taxon>Pezizomycotina</taxon>
        <taxon>Eurotiomycetes</taxon>
        <taxon>Eurotiomycetidae</taxon>
        <taxon>Eurotiales</taxon>
        <taxon>Trichocomaceae</taxon>
        <taxon>Talaromyces</taxon>
        <taxon>Talaromyces sect. Islandici</taxon>
    </lineage>
</organism>
<dbReference type="EMBL" id="CVMT01000003">
    <property type="protein sequence ID" value="CRG86744.1"/>
    <property type="molecule type" value="Genomic_DNA"/>
</dbReference>
<protein>
    <submittedName>
        <fullName evidence="1">Uncharacterized protein</fullName>
    </submittedName>
</protein>